<reference evidence="7" key="2">
    <citation type="journal article" date="2016" name="PLoS ONE">
        <title>Comparison of O-Antigen Gene Clusters of All O-Serogroups of Escherichia coli and Proposal for Adopting a New Nomenclature for O-Typing.</title>
        <authorList>
            <person name="DebRoy C."/>
            <person name="Fratamico P.M."/>
            <person name="Yan X."/>
            <person name="Baranzoni G."/>
            <person name="Liu Y."/>
            <person name="Needleman D.S."/>
            <person name="Tebbs R."/>
            <person name="O'Connell C.D."/>
            <person name="Allred A."/>
            <person name="Swimley M."/>
            <person name="Mwangi M."/>
            <person name="Kapur V."/>
            <person name="Raygoza Garay J.A."/>
            <person name="Roberts E.L."/>
            <person name="Katani R."/>
        </authorList>
    </citation>
    <scope>NUCLEOTIDE SEQUENCE</scope>
    <source>
        <strain evidence="7">8547</strain>
    </source>
</reference>
<keyword evidence="2" id="KW-1003">Cell membrane</keyword>
<feature type="transmembrane region" description="Helical" evidence="6">
    <location>
        <begin position="153"/>
        <end position="172"/>
    </location>
</feature>
<keyword evidence="3 6" id="KW-0812">Transmembrane</keyword>
<keyword evidence="5 6" id="KW-0472">Membrane</keyword>
<dbReference type="InterPro" id="IPR002797">
    <property type="entry name" value="Polysacc_synth"/>
</dbReference>
<feature type="transmembrane region" description="Helical" evidence="6">
    <location>
        <begin position="260"/>
        <end position="279"/>
    </location>
</feature>
<accession>A0A0B1B2V0</accession>
<reference evidence="8" key="1">
    <citation type="journal article" date="2014" name="DNA Res.">
        <title>A complete view of the genetic diversity of the Escherichia coli O-antigen biosynthesis gene cluster.</title>
        <authorList>
            <person name="Iguchi A."/>
            <person name="Iyoda S."/>
            <person name="Kikuchi T."/>
            <person name="Ogura Y."/>
            <person name="Katsura K."/>
            <person name="Ohnishi M."/>
            <person name="Hayashi T."/>
            <person name="Thomson N.R."/>
        </authorList>
    </citation>
    <scope>NUCLEOTIDE SEQUENCE</scope>
    <source>
        <strain evidence="8">F8188-41</strain>
    </source>
</reference>
<evidence type="ECO:0000256" key="6">
    <source>
        <dbReference type="SAM" id="Phobius"/>
    </source>
</evidence>
<evidence type="ECO:0000313" key="7">
    <source>
        <dbReference type="EMBL" id="AKM71184.1"/>
    </source>
</evidence>
<evidence type="ECO:0000256" key="4">
    <source>
        <dbReference type="ARBA" id="ARBA00022989"/>
    </source>
</evidence>
<evidence type="ECO:0000256" key="1">
    <source>
        <dbReference type="ARBA" id="ARBA00004651"/>
    </source>
</evidence>
<organism evidence="8">
    <name type="scientific">Escherichia coli</name>
    <dbReference type="NCBI Taxonomy" id="562"/>
    <lineage>
        <taxon>Bacteria</taxon>
        <taxon>Pseudomonadati</taxon>
        <taxon>Pseudomonadota</taxon>
        <taxon>Gammaproteobacteria</taxon>
        <taxon>Enterobacterales</taxon>
        <taxon>Enterobacteriaceae</taxon>
        <taxon>Escherichia</taxon>
    </lineage>
</organism>
<keyword evidence="4 6" id="KW-1133">Transmembrane helix</keyword>
<dbReference type="CDD" id="cd13128">
    <property type="entry name" value="MATE_Wzx_like"/>
    <property type="match status" value="1"/>
</dbReference>
<evidence type="ECO:0000256" key="2">
    <source>
        <dbReference type="ARBA" id="ARBA00022475"/>
    </source>
</evidence>
<name>A0A0B1B2V0_ECOLX</name>
<dbReference type="EMBL" id="KP835691">
    <property type="protein sequence ID" value="AKM71184.1"/>
    <property type="molecule type" value="Genomic_DNA"/>
</dbReference>
<feature type="transmembrane region" description="Helical" evidence="6">
    <location>
        <begin position="37"/>
        <end position="57"/>
    </location>
</feature>
<dbReference type="InterPro" id="IPR050833">
    <property type="entry name" value="Poly_Biosynth_Transport"/>
</dbReference>
<dbReference type="EMBL" id="AB811604">
    <property type="protein sequence ID" value="BAQ00704.1"/>
    <property type="molecule type" value="Genomic_DNA"/>
</dbReference>
<feature type="transmembrane region" description="Helical" evidence="6">
    <location>
        <begin position="178"/>
        <end position="197"/>
    </location>
</feature>
<dbReference type="PANTHER" id="PTHR30250:SF26">
    <property type="entry name" value="PSMA PROTEIN"/>
    <property type="match status" value="1"/>
</dbReference>
<protein>
    <submittedName>
        <fullName evidence="8">O-antigen flippase</fullName>
    </submittedName>
    <submittedName>
        <fullName evidence="7">O-antigene flippase</fullName>
    </submittedName>
</protein>
<feature type="transmembrane region" description="Helical" evidence="6">
    <location>
        <begin position="217"/>
        <end position="237"/>
    </location>
</feature>
<proteinExistence type="predicted"/>
<feature type="transmembrane region" description="Helical" evidence="6">
    <location>
        <begin position="77"/>
        <end position="100"/>
    </location>
</feature>
<dbReference type="RefSeq" id="WP_001461159.1">
    <property type="nucleotide sequence ID" value="NZ_JARMYP010000029.1"/>
</dbReference>
<feature type="transmembrane region" description="Helical" evidence="6">
    <location>
        <begin position="7"/>
        <end position="31"/>
    </location>
</feature>
<feature type="transmembrane region" description="Helical" evidence="6">
    <location>
        <begin position="291"/>
        <end position="311"/>
    </location>
</feature>
<gene>
    <name evidence="8" type="primary">wzx</name>
</gene>
<feature type="transmembrane region" description="Helical" evidence="6">
    <location>
        <begin position="358"/>
        <end position="380"/>
    </location>
</feature>
<dbReference type="Pfam" id="PF01943">
    <property type="entry name" value="Polysacc_synt"/>
    <property type="match status" value="1"/>
</dbReference>
<feature type="transmembrane region" description="Helical" evidence="6">
    <location>
        <begin position="120"/>
        <end position="141"/>
    </location>
</feature>
<dbReference type="PANTHER" id="PTHR30250">
    <property type="entry name" value="PST FAMILY PREDICTED COLANIC ACID TRANSPORTER"/>
    <property type="match status" value="1"/>
</dbReference>
<evidence type="ECO:0000313" key="8">
    <source>
        <dbReference type="EMBL" id="BAQ00704.1"/>
    </source>
</evidence>
<dbReference type="AlphaFoldDB" id="A0A0B1B2V0"/>
<evidence type="ECO:0000256" key="3">
    <source>
        <dbReference type="ARBA" id="ARBA00022692"/>
    </source>
</evidence>
<sequence>MSLFKNAGWNILGLVIPLIMAIPVMGIMARLLGVERFGLFTIAYALMGYASVFDGGISRAVIRFVSIYRNDNEKVNVILGSSIYTVTVLSILIALLTYLVSPNLVVFLKVSQDIRHEVVIALQLLGACIPALLLTQVWRAYLEGVENFSSLNIQQVLTSPFIILLPLTTTWFSQTLISAVLGLILGRWIVAFISWKLCSRHLKNFKRTFSRKALMELISFGGWVTLSNIIGPLMGFIDRFAVSHFAGANVVAYYSGPSDMVSRLTLFPGAVARALFPKLSFETREESKVTYFRSLILVFCLSFLLALPFFLFSSDILGIWLGNEYRGDAAVVFRILLIGFVFNSIAQICFARIQSAGFAKWTGIVHIMEFIPYLVLLYLLTVKYSFFGAAFAFSLRSLLDFIILFLVERIGIYNMDRI</sequence>
<dbReference type="GO" id="GO:0005886">
    <property type="term" value="C:plasma membrane"/>
    <property type="evidence" value="ECO:0007669"/>
    <property type="project" value="UniProtKB-SubCell"/>
</dbReference>
<comment type="subcellular location">
    <subcellularLocation>
        <location evidence="1">Cell membrane</location>
        <topology evidence="1">Multi-pass membrane protein</topology>
    </subcellularLocation>
</comment>
<feature type="transmembrane region" description="Helical" evidence="6">
    <location>
        <begin position="331"/>
        <end position="351"/>
    </location>
</feature>
<evidence type="ECO:0000256" key="5">
    <source>
        <dbReference type="ARBA" id="ARBA00023136"/>
    </source>
</evidence>
<feature type="transmembrane region" description="Helical" evidence="6">
    <location>
        <begin position="386"/>
        <end position="407"/>
    </location>
</feature>